<evidence type="ECO:0000313" key="2">
    <source>
        <dbReference type="Proteomes" id="UP000278907"/>
    </source>
</evidence>
<dbReference type="PROSITE" id="PS51257">
    <property type="entry name" value="PROKAR_LIPOPROTEIN"/>
    <property type="match status" value="1"/>
</dbReference>
<accession>A0ABX9QBM3</accession>
<proteinExistence type="predicted"/>
<comment type="caution">
    <text evidence="1">The sequence shown here is derived from an EMBL/GenBank/DDBJ whole genome shotgun (WGS) entry which is preliminary data.</text>
</comment>
<gene>
    <name evidence="1" type="ORF">D7Y13_27005</name>
</gene>
<name>A0ABX9QBM3_9BACT</name>
<sequence>MAPGRAAHGVAPGEAIMRHGVKGLVLALGCLSVACSDPDVCNHDYDSVTYTVTENTCGPSAAGTLRVFSEEDSCEAYAEMDEGLGLPTDVNPRMPSSRLSSGESYLGRELWGLNYSRFDSDGGEARPYLSRSCNFTDRESSGRKLLCRDIVDTNPQTPQPECTAVLTRQ</sequence>
<organism evidence="1 2">
    <name type="scientific">Corallococcus praedator</name>
    <dbReference type="NCBI Taxonomy" id="2316724"/>
    <lineage>
        <taxon>Bacteria</taxon>
        <taxon>Pseudomonadati</taxon>
        <taxon>Myxococcota</taxon>
        <taxon>Myxococcia</taxon>
        <taxon>Myxococcales</taxon>
        <taxon>Cystobacterineae</taxon>
        <taxon>Myxococcaceae</taxon>
        <taxon>Corallococcus</taxon>
    </lineage>
</organism>
<reference evidence="1 2" key="1">
    <citation type="submission" date="2018-09" db="EMBL/GenBank/DDBJ databases">
        <authorList>
            <person name="Livingstone P.G."/>
            <person name="Whitworth D.E."/>
        </authorList>
    </citation>
    <scope>NUCLEOTIDE SEQUENCE [LARGE SCALE GENOMIC DNA]</scope>
    <source>
        <strain evidence="1 2">CA031B</strain>
    </source>
</reference>
<dbReference type="EMBL" id="RAWI01000246">
    <property type="protein sequence ID" value="RKH99963.1"/>
    <property type="molecule type" value="Genomic_DNA"/>
</dbReference>
<dbReference type="Proteomes" id="UP000278907">
    <property type="component" value="Unassembled WGS sequence"/>
</dbReference>
<keyword evidence="2" id="KW-1185">Reference proteome</keyword>
<evidence type="ECO:0008006" key="3">
    <source>
        <dbReference type="Google" id="ProtNLM"/>
    </source>
</evidence>
<protein>
    <recommendedName>
        <fullName evidence="3">Secreted protein</fullName>
    </recommendedName>
</protein>
<evidence type="ECO:0000313" key="1">
    <source>
        <dbReference type="EMBL" id="RKH99963.1"/>
    </source>
</evidence>